<dbReference type="InterPro" id="IPR004014">
    <property type="entry name" value="ATPase_P-typ_cation-transptr_N"/>
</dbReference>
<keyword evidence="16 23" id="KW-0472">Membrane</keyword>
<dbReference type="PRINTS" id="PR00119">
    <property type="entry name" value="CATATPASE"/>
</dbReference>
<evidence type="ECO:0000256" key="6">
    <source>
        <dbReference type="ARBA" id="ARBA00022692"/>
    </source>
</evidence>
<dbReference type="NCBIfam" id="TIGR01494">
    <property type="entry name" value="ATPase_P-type"/>
    <property type="match status" value="2"/>
</dbReference>
<keyword evidence="26" id="KW-1185">Reference proteome</keyword>
<keyword evidence="15" id="KW-0406">Ion transport</keyword>
<organism evidence="25 26">
    <name type="scientific">Hymenoscyphus fraxineus</name>
    <dbReference type="NCBI Taxonomy" id="746836"/>
    <lineage>
        <taxon>Eukaryota</taxon>
        <taxon>Fungi</taxon>
        <taxon>Dikarya</taxon>
        <taxon>Ascomycota</taxon>
        <taxon>Pezizomycotina</taxon>
        <taxon>Leotiomycetes</taxon>
        <taxon>Helotiales</taxon>
        <taxon>Helotiaceae</taxon>
        <taxon>Hymenoscyphus</taxon>
    </lineage>
</organism>
<evidence type="ECO:0000256" key="14">
    <source>
        <dbReference type="ARBA" id="ARBA00023053"/>
    </source>
</evidence>
<comment type="catalytic activity">
    <reaction evidence="20">
        <text>K(+)(in) + ATP + H2O = K(+)(out) + ADP + phosphate + H(+)</text>
        <dbReference type="Rhea" id="RHEA:75815"/>
        <dbReference type="ChEBI" id="CHEBI:15377"/>
        <dbReference type="ChEBI" id="CHEBI:15378"/>
        <dbReference type="ChEBI" id="CHEBI:29103"/>
        <dbReference type="ChEBI" id="CHEBI:30616"/>
        <dbReference type="ChEBI" id="CHEBI:43474"/>
        <dbReference type="ChEBI" id="CHEBI:456216"/>
    </reaction>
</comment>
<keyword evidence="14" id="KW-0915">Sodium</keyword>
<keyword evidence="4" id="KW-1003">Cell membrane</keyword>
<dbReference type="Gene3D" id="2.70.150.10">
    <property type="entry name" value="Calcium-transporting ATPase, cytoplasmic transduction domain A"/>
    <property type="match status" value="1"/>
</dbReference>
<evidence type="ECO:0000256" key="9">
    <source>
        <dbReference type="ARBA" id="ARBA00022840"/>
    </source>
</evidence>
<dbReference type="InterPro" id="IPR023299">
    <property type="entry name" value="ATPase_P-typ_cyto_dom_N"/>
</dbReference>
<dbReference type="GO" id="GO:0008554">
    <property type="term" value="F:P-type sodium transporter activity"/>
    <property type="evidence" value="ECO:0007669"/>
    <property type="project" value="UniProtKB-EC"/>
</dbReference>
<evidence type="ECO:0000256" key="5">
    <source>
        <dbReference type="ARBA" id="ARBA00022538"/>
    </source>
</evidence>
<dbReference type="InterPro" id="IPR006414">
    <property type="entry name" value="P-type_ATPase_IID"/>
</dbReference>
<dbReference type="InterPro" id="IPR006068">
    <property type="entry name" value="ATPase_P-typ_cation-transptr_C"/>
</dbReference>
<dbReference type="PROSITE" id="PS00154">
    <property type="entry name" value="ATPASE_E1_E2"/>
    <property type="match status" value="1"/>
</dbReference>
<comment type="subcellular location">
    <subcellularLocation>
        <location evidence="2">Cell membrane</location>
        <topology evidence="2">Multi-pass membrane protein</topology>
    </subcellularLocation>
</comment>
<evidence type="ECO:0000256" key="7">
    <source>
        <dbReference type="ARBA" id="ARBA00022723"/>
    </source>
</evidence>
<keyword evidence="3" id="KW-0813">Transport</keyword>
<feature type="transmembrane region" description="Helical" evidence="23">
    <location>
        <begin position="1134"/>
        <end position="1151"/>
    </location>
</feature>
<evidence type="ECO:0000256" key="16">
    <source>
        <dbReference type="ARBA" id="ARBA00023136"/>
    </source>
</evidence>
<evidence type="ECO:0000256" key="15">
    <source>
        <dbReference type="ARBA" id="ARBA00023065"/>
    </source>
</evidence>
<evidence type="ECO:0000256" key="23">
    <source>
        <dbReference type="SAM" id="Phobius"/>
    </source>
</evidence>
<proteinExistence type="inferred from homology"/>
<feature type="transmembrane region" description="Helical" evidence="23">
    <location>
        <begin position="1275"/>
        <end position="1295"/>
    </location>
</feature>
<dbReference type="FunFam" id="2.70.150.10:FF:000016">
    <property type="entry name" value="Calcium-transporting P-type ATPase putative"/>
    <property type="match status" value="1"/>
</dbReference>
<dbReference type="InterPro" id="IPR023214">
    <property type="entry name" value="HAD_sf"/>
</dbReference>
<evidence type="ECO:0000313" key="26">
    <source>
        <dbReference type="Proteomes" id="UP000696280"/>
    </source>
</evidence>
<evidence type="ECO:0000256" key="13">
    <source>
        <dbReference type="ARBA" id="ARBA00022989"/>
    </source>
</evidence>
<keyword evidence="6 23" id="KW-0812">Transmembrane</keyword>
<dbReference type="GO" id="GO:0006813">
    <property type="term" value="P:potassium ion transport"/>
    <property type="evidence" value="ECO:0007669"/>
    <property type="project" value="UniProtKB-KW"/>
</dbReference>
<comment type="similarity">
    <text evidence="18">Belongs to the cation transport ATPase (P-type) (TC 3.A.3) family. Type IID subfamily.</text>
</comment>
<dbReference type="InterPro" id="IPR036412">
    <property type="entry name" value="HAD-like_sf"/>
</dbReference>
<keyword evidence="8" id="KW-0547">Nucleotide-binding</keyword>
<dbReference type="InterPro" id="IPR023298">
    <property type="entry name" value="ATPase_P-typ_TM_dom_sf"/>
</dbReference>
<dbReference type="SUPFAM" id="SSF81653">
    <property type="entry name" value="Calcium ATPase, transduction domain A"/>
    <property type="match status" value="1"/>
</dbReference>
<dbReference type="FunFam" id="3.40.50.1000:FF:000193">
    <property type="entry name" value="Plasma membrane calcium-transporting ATPase 2"/>
    <property type="match status" value="1"/>
</dbReference>
<comment type="caution">
    <text evidence="25">The sequence shown here is derived from an EMBL/GenBank/DDBJ whole genome shotgun (WGS) entry which is preliminary data.</text>
</comment>
<feature type="transmembrane region" description="Helical" evidence="23">
    <location>
        <begin position="1181"/>
        <end position="1202"/>
    </location>
</feature>
<dbReference type="Pfam" id="PF00122">
    <property type="entry name" value="E1-E2_ATPase"/>
    <property type="match status" value="1"/>
</dbReference>
<dbReference type="EC" id="7.2.2.3" evidence="19"/>
<evidence type="ECO:0000256" key="19">
    <source>
        <dbReference type="ARBA" id="ARBA00035029"/>
    </source>
</evidence>
<evidence type="ECO:0000256" key="22">
    <source>
        <dbReference type="SAM" id="MobiDB-lite"/>
    </source>
</evidence>
<dbReference type="InterPro" id="IPR008250">
    <property type="entry name" value="ATPase_P-typ_transduc_dom_A_sf"/>
</dbReference>
<dbReference type="NCBIfam" id="TIGR01523">
    <property type="entry name" value="ATPase-IID_K-Na"/>
    <property type="match status" value="1"/>
</dbReference>
<dbReference type="Proteomes" id="UP000696280">
    <property type="component" value="Unassembled WGS sequence"/>
</dbReference>
<dbReference type="SFLD" id="SFLDF00027">
    <property type="entry name" value="p-type_atpase"/>
    <property type="match status" value="1"/>
</dbReference>
<evidence type="ECO:0000256" key="17">
    <source>
        <dbReference type="ARBA" id="ARBA00023201"/>
    </source>
</evidence>
<dbReference type="SUPFAM" id="SSF56784">
    <property type="entry name" value="HAD-like"/>
    <property type="match status" value="1"/>
</dbReference>
<dbReference type="SUPFAM" id="SSF81660">
    <property type="entry name" value="Metal cation-transporting ATPase, ATP-binding domain N"/>
    <property type="match status" value="1"/>
</dbReference>
<accession>A0A9N9PWK6</accession>
<keyword evidence="11" id="KW-0630">Potassium</keyword>
<dbReference type="Pfam" id="PF00690">
    <property type="entry name" value="Cation_ATPase_N"/>
    <property type="match status" value="1"/>
</dbReference>
<dbReference type="SFLD" id="SFLDS00003">
    <property type="entry name" value="Haloacid_Dehalogenase"/>
    <property type="match status" value="1"/>
</dbReference>
<gene>
    <name evidence="25" type="ORF">HYFRA_00000233</name>
</gene>
<evidence type="ECO:0000256" key="21">
    <source>
        <dbReference type="ARBA" id="ARBA00049499"/>
    </source>
</evidence>
<dbReference type="SUPFAM" id="SSF81665">
    <property type="entry name" value="Calcium ATPase, transmembrane domain M"/>
    <property type="match status" value="1"/>
</dbReference>
<keyword evidence="7" id="KW-0479">Metal-binding</keyword>
<dbReference type="InterPro" id="IPR044492">
    <property type="entry name" value="P_typ_ATPase_HD_dom"/>
</dbReference>
<dbReference type="PANTHER" id="PTHR42861">
    <property type="entry name" value="CALCIUM-TRANSPORTING ATPASE"/>
    <property type="match status" value="1"/>
</dbReference>
<evidence type="ECO:0000256" key="2">
    <source>
        <dbReference type="ARBA" id="ARBA00004651"/>
    </source>
</evidence>
<evidence type="ECO:0000256" key="12">
    <source>
        <dbReference type="ARBA" id="ARBA00022967"/>
    </source>
</evidence>
<dbReference type="GO" id="GO:0005524">
    <property type="term" value="F:ATP binding"/>
    <property type="evidence" value="ECO:0007669"/>
    <property type="project" value="UniProtKB-KW"/>
</dbReference>
<dbReference type="EMBL" id="CAJVRL010000081">
    <property type="protein sequence ID" value="CAG8957893.1"/>
    <property type="molecule type" value="Genomic_DNA"/>
</dbReference>
<feature type="transmembrane region" description="Helical" evidence="23">
    <location>
        <begin position="431"/>
        <end position="450"/>
    </location>
</feature>
<sequence>MDQKPRRMKLMDDTTSRRRNPNFSTIALICLKHQIHHQRYDSLLEFGTGSCAQITNYAQAGCDLSTAIEKTQLERSSDNVLRVTTSFIPRWQLPKIKSLLPSTSAQTRFTNPPPSQVICEKFANLSSFIADEVWTHIQRPGKEKALSGGLRKTPPRVSRHHNNEIVDQTKLDLMGRRVHAERGDFTRVMSQRCIYHKEPVRPARFLFSSGSGTGSGTPFHFSTEWEGSEALIPSVALTLKNRYIELSKRPQPIITIPINITLQSRFPFPSCSYPNSQIPQAKLSRRPVAITGQEGQDPDEPPIPRPPSSVVEEVKHKNPSSVTEEIDIGTASISTDVETRDGGTSDNPAFSGSANVAHIHDWKCVATFLEVDTKNGLSTDEAEKRLQIHGPNSLEGAGQVSIWEILLRQVSNSLTIVLLIAMALSYGTLDFIEGAVITAVILLNIILGFGQDFRAEESMQSLLSLAAPSSRVTRDAKTVQVRAENLVIGDIVNLATGDVVPADLRLLETSNLEIDEANLTGESLPSPKDAGVIMSRQKAEAPIGDRSNMAYSSTTVTLGRAIGIVVATGMKTEVGNVADLLRGPKVATSSNPLIRIGQKLKSGIKSILGLVGTPMQIKLSKFAILLFALAILLAIIVFSANKWHLENEVVLYGICVAVAVIPESLIAVMTITSALAVKAMAASNVVIRRMSSLEAIGGVTNICSDKTGTLTQGKMVAHKVWVPKMGVLSIKDSTNILDPEDGKLEIDGKPLDKDDGGARDKVIALLPVLDAVALCNFATVSQTNDKDNETIGSFEKSTDGNPLQWTAHGDPTEIALQVLAMRFNRGKATLLQSGSLTHIMEHQFDSSLKRMSMVYKNNKDTTLSVFAKGATESILPLLDISPNNLSIINTMVETLASDGLRVLCIASKTISQQETSRCKDRSFIESNLTLLGLVGLYDPPRPESLAAVQTCHGAGIKVHMLTGDHLVTASSIARTVGILSPTHSSSAVMSAATFDALTDDQIDNLHELPSVIARCSPTTKVRMVDALKRRGAYCVMTGDGVNDAPALKRADVGIAMGVTGTDVAKEAGDMVLTDDHFQSIVKAVEEGRRLFDNIQKFLMHLLISNIAQVILLLISLAFKDPTGSSIFPLSPLEILWVNMITSSFLALGLGMEEAQANIMTRPPRSLKTGVFTRELIIDKMLYGSCAGILCLLSFITVIYAPGQGNASLGSNCNEGWNESCEVVFRARATVFALLSFLLLITAWEVKSFYRSLFNLDPDRFPGRFSVFKALVYNRFLLWAVLAGAVITFPVVYVPVVNTTVFKHPCAEGGKVEQTNSFLGLLGVVHEEDCADCEEGRPR</sequence>
<dbReference type="Pfam" id="PF13246">
    <property type="entry name" value="Cation_ATPase"/>
    <property type="match status" value="1"/>
</dbReference>
<evidence type="ECO:0000313" key="25">
    <source>
        <dbReference type="EMBL" id="CAG8957893.1"/>
    </source>
</evidence>
<dbReference type="GO" id="GO:0005886">
    <property type="term" value="C:plasma membrane"/>
    <property type="evidence" value="ECO:0007669"/>
    <property type="project" value="UniProtKB-SubCell"/>
</dbReference>
<evidence type="ECO:0000256" key="11">
    <source>
        <dbReference type="ARBA" id="ARBA00022958"/>
    </source>
</evidence>
<feature type="transmembrane region" description="Helical" evidence="23">
    <location>
        <begin position="1097"/>
        <end position="1118"/>
    </location>
</feature>
<dbReference type="Pfam" id="PF00689">
    <property type="entry name" value="Cation_ATPase_C"/>
    <property type="match status" value="1"/>
</dbReference>
<comment type="cofactor">
    <cofactor evidence="1">
        <name>Mg(2+)</name>
        <dbReference type="ChEBI" id="CHEBI:18420"/>
    </cofactor>
</comment>
<feature type="transmembrane region" description="Helical" evidence="23">
    <location>
        <begin position="622"/>
        <end position="643"/>
    </location>
</feature>
<dbReference type="InterPro" id="IPR018303">
    <property type="entry name" value="ATPase_P-typ_P_site"/>
</dbReference>
<evidence type="ECO:0000256" key="4">
    <source>
        <dbReference type="ARBA" id="ARBA00022475"/>
    </source>
</evidence>
<keyword evidence="12" id="KW-1278">Translocase</keyword>
<feature type="region of interest" description="Disordered" evidence="22">
    <location>
        <begin position="291"/>
        <end position="311"/>
    </location>
</feature>
<evidence type="ECO:0000256" key="20">
    <source>
        <dbReference type="ARBA" id="ARBA00048599"/>
    </source>
</evidence>
<keyword evidence="5" id="KW-0633">Potassium transport</keyword>
<feature type="transmembrane region" description="Helical" evidence="23">
    <location>
        <begin position="1222"/>
        <end position="1243"/>
    </location>
</feature>
<dbReference type="SFLD" id="SFLDG00002">
    <property type="entry name" value="C1.7:_P-type_atpase_like"/>
    <property type="match status" value="1"/>
</dbReference>
<dbReference type="InterPro" id="IPR059000">
    <property type="entry name" value="ATPase_P-type_domA"/>
</dbReference>
<reference evidence="25" key="1">
    <citation type="submission" date="2021-07" db="EMBL/GenBank/DDBJ databases">
        <authorList>
            <person name="Durling M."/>
        </authorList>
    </citation>
    <scope>NUCLEOTIDE SEQUENCE</scope>
</reference>
<dbReference type="GO" id="GO:0016887">
    <property type="term" value="F:ATP hydrolysis activity"/>
    <property type="evidence" value="ECO:0007669"/>
    <property type="project" value="InterPro"/>
</dbReference>
<keyword evidence="9" id="KW-0067">ATP-binding</keyword>
<protein>
    <recommendedName>
        <fullName evidence="19">P-type Na(+) transporter</fullName>
        <ecNumber evidence="19">7.2.2.3</ecNumber>
    </recommendedName>
</protein>
<dbReference type="SMART" id="SM00831">
    <property type="entry name" value="Cation_ATPase_N"/>
    <property type="match status" value="1"/>
</dbReference>
<dbReference type="OrthoDB" id="3352408at2759"/>
<name>A0A9N9PWK6_9HELO</name>
<keyword evidence="13 23" id="KW-1133">Transmembrane helix</keyword>
<keyword evidence="10" id="KW-0460">Magnesium</keyword>
<feature type="transmembrane region" description="Helical" evidence="23">
    <location>
        <begin position="649"/>
        <end position="681"/>
    </location>
</feature>
<dbReference type="InterPro" id="IPR001757">
    <property type="entry name" value="P_typ_ATPase"/>
</dbReference>
<keyword evidence="17" id="KW-0739">Sodium transport</keyword>
<dbReference type="GO" id="GO:0046872">
    <property type="term" value="F:metal ion binding"/>
    <property type="evidence" value="ECO:0007669"/>
    <property type="project" value="UniProtKB-KW"/>
</dbReference>
<evidence type="ECO:0000256" key="1">
    <source>
        <dbReference type="ARBA" id="ARBA00001946"/>
    </source>
</evidence>
<evidence type="ECO:0000256" key="8">
    <source>
        <dbReference type="ARBA" id="ARBA00022741"/>
    </source>
</evidence>
<evidence type="ECO:0000256" key="10">
    <source>
        <dbReference type="ARBA" id="ARBA00022842"/>
    </source>
</evidence>
<evidence type="ECO:0000256" key="3">
    <source>
        <dbReference type="ARBA" id="ARBA00022448"/>
    </source>
</evidence>
<dbReference type="Gene3D" id="1.20.1110.10">
    <property type="entry name" value="Calcium-transporting ATPase, transmembrane domain"/>
    <property type="match status" value="1"/>
</dbReference>
<comment type="catalytic activity">
    <reaction evidence="21">
        <text>Na(+)(in) + ATP + H2O = Na(+)(out) + ADP + phosphate + H(+)</text>
        <dbReference type="Rhea" id="RHEA:14633"/>
        <dbReference type="ChEBI" id="CHEBI:15377"/>
        <dbReference type="ChEBI" id="CHEBI:15378"/>
        <dbReference type="ChEBI" id="CHEBI:29101"/>
        <dbReference type="ChEBI" id="CHEBI:30616"/>
        <dbReference type="ChEBI" id="CHEBI:43474"/>
        <dbReference type="ChEBI" id="CHEBI:456216"/>
        <dbReference type="EC" id="7.2.2.3"/>
    </reaction>
    <physiologicalReaction direction="left-to-right" evidence="21">
        <dbReference type="Rhea" id="RHEA:14634"/>
    </physiologicalReaction>
</comment>
<dbReference type="PRINTS" id="PR00120">
    <property type="entry name" value="HATPASE"/>
</dbReference>
<dbReference type="Gene3D" id="3.40.50.1000">
    <property type="entry name" value="HAD superfamily/HAD-like"/>
    <property type="match status" value="1"/>
</dbReference>
<feature type="domain" description="Cation-transporting P-type ATPase N-terminal" evidence="24">
    <location>
        <begin position="358"/>
        <end position="430"/>
    </location>
</feature>
<evidence type="ECO:0000259" key="24">
    <source>
        <dbReference type="SMART" id="SM00831"/>
    </source>
</evidence>
<evidence type="ECO:0000256" key="18">
    <source>
        <dbReference type="ARBA" id="ARBA00035017"/>
    </source>
</evidence>
<dbReference type="Gene3D" id="3.40.1110.10">
    <property type="entry name" value="Calcium-transporting ATPase, cytoplasmic domain N"/>
    <property type="match status" value="1"/>
</dbReference>